<organism evidence="2 3">
    <name type="scientific">Angiostrongylus cantonensis</name>
    <name type="common">Rat lungworm</name>
    <dbReference type="NCBI Taxonomy" id="6313"/>
    <lineage>
        <taxon>Eukaryota</taxon>
        <taxon>Metazoa</taxon>
        <taxon>Ecdysozoa</taxon>
        <taxon>Nematoda</taxon>
        <taxon>Chromadorea</taxon>
        <taxon>Rhabditida</taxon>
        <taxon>Rhabditina</taxon>
        <taxon>Rhabditomorpha</taxon>
        <taxon>Strongyloidea</taxon>
        <taxon>Metastrongylidae</taxon>
        <taxon>Angiostrongylus</taxon>
    </lineage>
</organism>
<protein>
    <submittedName>
        <fullName evidence="3">CACTA en-spm transposon protein</fullName>
    </submittedName>
</protein>
<dbReference type="WBParaSite" id="ACAC_0000406301-mRNA-1">
    <property type="protein sequence ID" value="ACAC_0000406301-mRNA-1"/>
    <property type="gene ID" value="ACAC_0000406301"/>
</dbReference>
<feature type="region of interest" description="Disordered" evidence="1">
    <location>
        <begin position="24"/>
        <end position="54"/>
    </location>
</feature>
<sequence length="284" mass="32217">MTSPSLREIIEAAFKAIKFQRNTLSSSKDTEDSSDRLSNHNETMDARPKSPLDSHQWDVVNRENNEDSLLKNVTNFVLYNGSNLASPEDYFADHDGSGFALSEFGDNEHGDGERLKEATASETSFLIANEVQKRNSFTDEAKALAIKPVSHFDGQFQQECECRMRGDSVNVIRRKQKPQYDTSQKCCLVENQRASPVWLARFEIAHISWQTSTFGDPLVSGTAALTRFKAEFLVSTHYTLPRRRENLTYARVIFRALPLYHVCVVITLPPPLFLLPVDVQRRVS</sequence>
<reference evidence="3" key="2">
    <citation type="submission" date="2017-02" db="UniProtKB">
        <authorList>
            <consortium name="WormBaseParasite"/>
        </authorList>
    </citation>
    <scope>IDENTIFICATION</scope>
</reference>
<keyword evidence="2" id="KW-1185">Reference proteome</keyword>
<feature type="compositionally biased region" description="Basic and acidic residues" evidence="1">
    <location>
        <begin position="28"/>
        <end position="54"/>
    </location>
</feature>
<dbReference type="AlphaFoldDB" id="A0A0K0D1W8"/>
<evidence type="ECO:0000313" key="2">
    <source>
        <dbReference type="Proteomes" id="UP000035642"/>
    </source>
</evidence>
<proteinExistence type="predicted"/>
<evidence type="ECO:0000256" key="1">
    <source>
        <dbReference type="SAM" id="MobiDB-lite"/>
    </source>
</evidence>
<reference evidence="2" key="1">
    <citation type="submission" date="2012-09" db="EMBL/GenBank/DDBJ databases">
        <authorList>
            <person name="Martin A.A."/>
        </authorList>
    </citation>
    <scope>NUCLEOTIDE SEQUENCE</scope>
</reference>
<evidence type="ECO:0000313" key="3">
    <source>
        <dbReference type="WBParaSite" id="ACAC_0000406301-mRNA-1"/>
    </source>
</evidence>
<accession>A0A0K0D1W8</accession>
<dbReference type="Proteomes" id="UP000035642">
    <property type="component" value="Unassembled WGS sequence"/>
</dbReference>
<name>A0A0K0D1W8_ANGCA</name>